<dbReference type="GO" id="GO:0040018">
    <property type="term" value="P:positive regulation of multicellular organism growth"/>
    <property type="evidence" value="ECO:0007669"/>
    <property type="project" value="EnsemblMetazoa"/>
</dbReference>
<dbReference type="PRINTS" id="PR00259">
    <property type="entry name" value="TMFOUR"/>
</dbReference>
<dbReference type="InterPro" id="IPR008952">
    <property type="entry name" value="Tetraspanin_EC2_sf"/>
</dbReference>
<name>A0A261A1Z9_CAERE</name>
<dbReference type="Proteomes" id="UP000216624">
    <property type="component" value="Unassembled WGS sequence"/>
</dbReference>
<dbReference type="GO" id="GO:0042661">
    <property type="term" value="P:regulation of mesodermal cell fate specification"/>
    <property type="evidence" value="ECO:0007669"/>
    <property type="project" value="EnsemblMetazoa"/>
</dbReference>
<dbReference type="Pfam" id="PF00335">
    <property type="entry name" value="Tetraspanin"/>
    <property type="match status" value="1"/>
</dbReference>
<dbReference type="GO" id="GO:0045747">
    <property type="term" value="P:positive regulation of Notch signaling pathway"/>
    <property type="evidence" value="ECO:0007669"/>
    <property type="project" value="EnsemblMetazoa"/>
</dbReference>
<dbReference type="SUPFAM" id="SSF48652">
    <property type="entry name" value="Tetraspanin"/>
    <property type="match status" value="1"/>
</dbReference>
<accession>A0A261A1Z9</accession>
<dbReference type="InterPro" id="IPR000301">
    <property type="entry name" value="Tetraspanin_animals"/>
</dbReference>
<dbReference type="OMA" id="ADWLYHH"/>
<dbReference type="GO" id="GO:0016323">
    <property type="term" value="C:basolateral plasma membrane"/>
    <property type="evidence" value="ECO:0007669"/>
    <property type="project" value="EnsemblMetazoa"/>
</dbReference>
<dbReference type="CTD" id="9797936"/>
<comment type="caution">
    <text evidence="1">The sequence shown here is derived from an EMBL/GenBank/DDBJ whole genome shotgun (WGS) entry which is preliminary data.</text>
</comment>
<proteinExistence type="predicted"/>
<dbReference type="EMBL" id="NMWX01000019">
    <property type="protein sequence ID" value="OZF91565.1"/>
    <property type="molecule type" value="Genomic_DNA"/>
</dbReference>
<dbReference type="GO" id="GO:0042802">
    <property type="term" value="F:identical protein binding"/>
    <property type="evidence" value="ECO:0007669"/>
    <property type="project" value="EnsemblMetazoa"/>
</dbReference>
<dbReference type="HOGENOM" id="CLU_055524_4_3_1"/>
<sequence length="305" mass="34784">MPCVDLKKIWNDDLKFTYFFVTNVCFLISGFASLVVGIWLYSSKNNFVELTPSSYSALSAAGLCVFTGVTICIIVGVGYLGVSWGNKPLVYSYIAFIFLLIIVHGVARITGFLHKEEARENLRKNMFDNINTSIVVTKIGRELKLLVTWNHLQRELECCGVNNYTDWYYSVHWPSSKYTPDSCCNPIHFNGNSTMENCGKLPDDRSVLFQEGCFPKFADWLYHHIILVNWVTSILFVIEIILFILSLAVLQVLKSTKDTSRRPHRREREPDVSSERIRLNSMDRIGDARIDNDTVLEDGGSINSR</sequence>
<keyword evidence="2" id="KW-1185">Reference proteome</keyword>
<evidence type="ECO:0000313" key="1">
    <source>
        <dbReference type="EMBL" id="OZF91565.1"/>
    </source>
</evidence>
<evidence type="ECO:0000313" key="2">
    <source>
        <dbReference type="Proteomes" id="UP000216624"/>
    </source>
</evidence>
<dbReference type="InterPro" id="IPR018499">
    <property type="entry name" value="Tetraspanin/Peripherin"/>
</dbReference>
<gene>
    <name evidence="1" type="ORF">FL82_21133</name>
</gene>
<dbReference type="Gene3D" id="1.10.1450.10">
    <property type="entry name" value="Tetraspanin"/>
    <property type="match status" value="1"/>
</dbReference>
<dbReference type="OrthoDB" id="432835at2759"/>
<dbReference type="PANTHER" id="PTHR19282">
    <property type="entry name" value="TETRASPANIN"/>
    <property type="match status" value="1"/>
</dbReference>
<reference evidence="1" key="1">
    <citation type="submission" date="2017-08" db="EMBL/GenBank/DDBJ databases">
        <authorList>
            <person name="de Groot N.N."/>
        </authorList>
    </citation>
    <scope>NUCLEOTIDE SEQUENCE [LARGE SCALE GENOMIC DNA]</scope>
    <source>
        <strain evidence="1">PX439</strain>
    </source>
</reference>
<dbReference type="PIRSF" id="PIRSF002419">
    <property type="entry name" value="Tetraspanin"/>
    <property type="match status" value="1"/>
</dbReference>
<dbReference type="eggNOG" id="KOG3882">
    <property type="taxonomic scope" value="Eukaryota"/>
</dbReference>
<dbReference type="STRING" id="31234.E3MMD5"/>
<dbReference type="PANTHER" id="PTHR19282:SF477">
    <property type="entry name" value="TETRASPANIN"/>
    <property type="match status" value="1"/>
</dbReference>
<organism evidence="1 2">
    <name type="scientific">Caenorhabditis remanei</name>
    <name type="common">Caenorhabditis vulgaris</name>
    <dbReference type="NCBI Taxonomy" id="31234"/>
    <lineage>
        <taxon>Eukaryota</taxon>
        <taxon>Metazoa</taxon>
        <taxon>Ecdysozoa</taxon>
        <taxon>Nematoda</taxon>
        <taxon>Chromadorea</taxon>
        <taxon>Rhabditida</taxon>
        <taxon>Rhabditina</taxon>
        <taxon>Rhabditomorpha</taxon>
        <taxon>Rhabditoidea</taxon>
        <taxon>Rhabditidae</taxon>
        <taxon>Peloderinae</taxon>
        <taxon>Caenorhabditis</taxon>
    </lineage>
</organism>
<feature type="non-terminal residue" evidence="1">
    <location>
        <position position="1"/>
    </location>
</feature>
<dbReference type="CDD" id="cd03155">
    <property type="entry name" value="CD151_like_LEL"/>
    <property type="match status" value="1"/>
</dbReference>
<dbReference type="KEGG" id="crq:GCK72_023495"/>
<dbReference type="GO" id="GO:0030513">
    <property type="term" value="P:positive regulation of BMP signaling pathway"/>
    <property type="evidence" value="ECO:0007669"/>
    <property type="project" value="EnsemblMetazoa"/>
</dbReference>
<protein>
    <submittedName>
        <fullName evidence="1">Uncharacterized protein</fullName>
    </submittedName>
</protein>